<evidence type="ECO:0000256" key="9">
    <source>
        <dbReference type="PROSITE-ProRule" id="PRU00460"/>
    </source>
</evidence>
<dbReference type="EMBL" id="JBBPFD010000020">
    <property type="protein sequence ID" value="KAK7883980.1"/>
    <property type="molecule type" value="Genomic_DNA"/>
</dbReference>
<keyword evidence="8 9" id="KW-0424">Laminin EGF-like domain</keyword>
<evidence type="ECO:0000256" key="1">
    <source>
        <dbReference type="ARBA" id="ARBA00004498"/>
    </source>
</evidence>
<gene>
    <name evidence="11" type="ORF">WMY93_027103</name>
</gene>
<evidence type="ECO:0000256" key="5">
    <source>
        <dbReference type="ARBA" id="ARBA00023054"/>
    </source>
</evidence>
<evidence type="ECO:0000256" key="4">
    <source>
        <dbReference type="ARBA" id="ARBA00022737"/>
    </source>
</evidence>
<feature type="domain" description="Laminin EGF-like" evidence="10">
    <location>
        <begin position="1"/>
        <end position="47"/>
    </location>
</feature>
<evidence type="ECO:0000256" key="6">
    <source>
        <dbReference type="ARBA" id="ARBA00023157"/>
    </source>
</evidence>
<comment type="subcellular location">
    <subcellularLocation>
        <location evidence="1">Secreted</location>
        <location evidence="1">Extracellular space</location>
        <location evidence="1">Extracellular matrix</location>
    </subcellularLocation>
</comment>
<dbReference type="AlphaFoldDB" id="A0AAW0MW30"/>
<keyword evidence="2" id="KW-0964">Secreted</keyword>
<evidence type="ECO:0000256" key="7">
    <source>
        <dbReference type="ARBA" id="ARBA00023180"/>
    </source>
</evidence>
<organism evidence="11 12">
    <name type="scientific">Mugilogobius chulae</name>
    <name type="common">yellowstripe goby</name>
    <dbReference type="NCBI Taxonomy" id="88201"/>
    <lineage>
        <taxon>Eukaryota</taxon>
        <taxon>Metazoa</taxon>
        <taxon>Chordata</taxon>
        <taxon>Craniata</taxon>
        <taxon>Vertebrata</taxon>
        <taxon>Euteleostomi</taxon>
        <taxon>Actinopterygii</taxon>
        <taxon>Neopterygii</taxon>
        <taxon>Teleostei</taxon>
        <taxon>Neoteleostei</taxon>
        <taxon>Acanthomorphata</taxon>
        <taxon>Gobiaria</taxon>
        <taxon>Gobiiformes</taxon>
        <taxon>Gobioidei</taxon>
        <taxon>Gobiidae</taxon>
        <taxon>Gobionellinae</taxon>
        <taxon>Mugilogobius</taxon>
    </lineage>
</organism>
<evidence type="ECO:0000256" key="8">
    <source>
        <dbReference type="ARBA" id="ARBA00023292"/>
    </source>
</evidence>
<accession>A0AAW0MW30</accession>
<keyword evidence="6 9" id="KW-1015">Disulfide bond</keyword>
<dbReference type="FunFam" id="2.10.25.10:FF:000135">
    <property type="entry name" value="Laminin subunit beta 4"/>
    <property type="match status" value="1"/>
</dbReference>
<dbReference type="Pfam" id="PF00053">
    <property type="entry name" value="EGF_laminin"/>
    <property type="match status" value="1"/>
</dbReference>
<dbReference type="InterPro" id="IPR002049">
    <property type="entry name" value="LE_dom"/>
</dbReference>
<dbReference type="PROSITE" id="PS01248">
    <property type="entry name" value="EGF_LAM_1"/>
    <property type="match status" value="1"/>
</dbReference>
<comment type="caution">
    <text evidence="9">Lacks conserved residue(s) required for the propagation of feature annotation.</text>
</comment>
<keyword evidence="7" id="KW-0325">Glycoprotein</keyword>
<name>A0AAW0MW30_9GOBI</name>
<dbReference type="CDD" id="cd00055">
    <property type="entry name" value="EGF_Lam"/>
    <property type="match status" value="1"/>
</dbReference>
<reference evidence="12" key="1">
    <citation type="submission" date="2024-04" db="EMBL/GenBank/DDBJ databases">
        <title>Salinicola lusitanus LLJ914,a marine bacterium isolated from the Okinawa Trough.</title>
        <authorList>
            <person name="Li J."/>
        </authorList>
    </citation>
    <scope>NUCLEOTIDE SEQUENCE [LARGE SCALE GENOMIC DNA]</scope>
</reference>
<proteinExistence type="predicted"/>
<protein>
    <recommendedName>
        <fullName evidence="10">Laminin EGF-like domain-containing protein</fullName>
    </recommendedName>
</protein>
<comment type="caution">
    <text evidence="11">The sequence shown here is derived from an EMBL/GenBank/DDBJ whole genome shotgun (WGS) entry which is preliminary data.</text>
</comment>
<keyword evidence="5" id="KW-0175">Coiled coil</keyword>
<evidence type="ECO:0000256" key="3">
    <source>
        <dbReference type="ARBA" id="ARBA00022530"/>
    </source>
</evidence>
<keyword evidence="4" id="KW-0677">Repeat</keyword>
<evidence type="ECO:0000259" key="10">
    <source>
        <dbReference type="PROSITE" id="PS50027"/>
    </source>
</evidence>
<dbReference type="PROSITE" id="PS50027">
    <property type="entry name" value="EGF_LAM_2"/>
    <property type="match status" value="1"/>
</dbReference>
<evidence type="ECO:0000313" key="12">
    <source>
        <dbReference type="Proteomes" id="UP001460270"/>
    </source>
</evidence>
<dbReference type="SMART" id="SM00180">
    <property type="entry name" value="EGF_Lam"/>
    <property type="match status" value="1"/>
</dbReference>
<evidence type="ECO:0000313" key="11">
    <source>
        <dbReference type="EMBL" id="KAK7883980.1"/>
    </source>
</evidence>
<sequence length="157" mass="16773">MPVRPLGSSSLQCDRSSGLCSCRDGASGARCDECARGYSGAFPSCAPCHACFSLWDDVLCQIKRDLEHVLIGAENVLEGGAASGANDSRVQELWRRLGEVQELLTGADRERALQGLAQSLDDIRAEIALTDGRLMAIAADLNSTTTQETSARKTSRI</sequence>
<dbReference type="Gene3D" id="2.10.25.10">
    <property type="entry name" value="Laminin"/>
    <property type="match status" value="1"/>
</dbReference>
<feature type="disulfide bond" evidence="9">
    <location>
        <begin position="22"/>
        <end position="31"/>
    </location>
</feature>
<keyword evidence="3" id="KW-0272">Extracellular matrix</keyword>
<dbReference type="SUPFAM" id="SSF57196">
    <property type="entry name" value="EGF/Laminin"/>
    <property type="match status" value="1"/>
</dbReference>
<evidence type="ECO:0000256" key="2">
    <source>
        <dbReference type="ARBA" id="ARBA00022525"/>
    </source>
</evidence>
<dbReference type="Proteomes" id="UP001460270">
    <property type="component" value="Unassembled WGS sequence"/>
</dbReference>
<keyword evidence="12" id="KW-1185">Reference proteome</keyword>